<keyword evidence="2" id="KW-1185">Reference proteome</keyword>
<evidence type="ECO:0000313" key="1">
    <source>
        <dbReference type="EMBL" id="CAG5086967.1"/>
    </source>
</evidence>
<dbReference type="RefSeq" id="WP_258543534.1">
    <property type="nucleotide sequence ID" value="NZ_OU015584.1"/>
</dbReference>
<dbReference type="PROSITE" id="PS51257">
    <property type="entry name" value="PROKAR_LIPOPROTEIN"/>
    <property type="match status" value="1"/>
</dbReference>
<reference evidence="1" key="1">
    <citation type="submission" date="2021-04" db="EMBL/GenBank/DDBJ databases">
        <authorList>
            <person name="Rodrigo-Torres L."/>
            <person name="Arahal R. D."/>
            <person name="Lucena T."/>
        </authorList>
    </citation>
    <scope>NUCLEOTIDE SEQUENCE</scope>
    <source>
        <strain evidence="1">AS29M-1</strain>
    </source>
</reference>
<dbReference type="EMBL" id="OU015584">
    <property type="protein sequence ID" value="CAG5086967.1"/>
    <property type="molecule type" value="Genomic_DNA"/>
</dbReference>
<dbReference type="Proteomes" id="UP000683507">
    <property type="component" value="Chromosome"/>
</dbReference>
<evidence type="ECO:0000313" key="2">
    <source>
        <dbReference type="Proteomes" id="UP000683507"/>
    </source>
</evidence>
<gene>
    <name evidence="1" type="ORF">CRYO30217_03353</name>
</gene>
<dbReference type="KEGG" id="ptan:CRYO30217_03353"/>
<accession>A0A916NDM6</accession>
<name>A0A916NDM6_9FLAO</name>
<organism evidence="1 2">
    <name type="scientific">Parvicella tangerina</name>
    <dbReference type="NCBI Taxonomy" id="2829795"/>
    <lineage>
        <taxon>Bacteria</taxon>
        <taxon>Pseudomonadati</taxon>
        <taxon>Bacteroidota</taxon>
        <taxon>Flavobacteriia</taxon>
        <taxon>Flavobacteriales</taxon>
        <taxon>Parvicellaceae</taxon>
        <taxon>Parvicella</taxon>
    </lineage>
</organism>
<protein>
    <recommendedName>
        <fullName evidence="3">Lipoprotein</fullName>
    </recommendedName>
</protein>
<dbReference type="AlphaFoldDB" id="A0A916NDM6"/>
<evidence type="ECO:0008006" key="3">
    <source>
        <dbReference type="Google" id="ProtNLM"/>
    </source>
</evidence>
<proteinExistence type="predicted"/>
<sequence length="279" mass="30852">MKKALKKQKNKLILPVIAGWVLTLSTSCGKEQPPVMEEAEDPCDCATEVSANFLIEEMTTGNTNFALYTDTDTILKNKNVRFTALEQDAEYTWYLGTEVVNDQQVIRYFSDGLAGINQTISLVVNKTPNTNCFPDDDGYDSISRPLNISSYPIDNGSDLEYGSIEGTYRVYIPAISDSADITLDIVAGHFGAPTLNFYNYDGVGSNAVYTSGSTLATGLSLEGINYRQLWVEPTITEYNYLGGDIYLSPNMKVEMHLSFGSSNPNSPDYYETIYSGRKI</sequence>